<name>A0ABS8SU89_DATST</name>
<accession>A0ABS8SU89</accession>
<dbReference type="Proteomes" id="UP000823775">
    <property type="component" value="Unassembled WGS sequence"/>
</dbReference>
<keyword evidence="2" id="KW-1185">Reference proteome</keyword>
<protein>
    <submittedName>
        <fullName evidence="1">Uncharacterized protein</fullName>
    </submittedName>
</protein>
<feature type="non-terminal residue" evidence="1">
    <location>
        <position position="1"/>
    </location>
</feature>
<evidence type="ECO:0000313" key="1">
    <source>
        <dbReference type="EMBL" id="MCD7462054.1"/>
    </source>
</evidence>
<sequence length="111" mass="12182">SQTKPDPRTSTKPIPLMLHPSSFFISRVAVQETYLKAVTAKQTQASRATAPVNPRKQPLAIAPLLSSFPLRFPPFGSLRLFLVNRPDLASFHTSFLAVVAGDHSTLGPQRF</sequence>
<dbReference type="EMBL" id="JACEIK010000774">
    <property type="protein sequence ID" value="MCD7462054.1"/>
    <property type="molecule type" value="Genomic_DNA"/>
</dbReference>
<comment type="caution">
    <text evidence="1">The sequence shown here is derived from an EMBL/GenBank/DDBJ whole genome shotgun (WGS) entry which is preliminary data.</text>
</comment>
<reference evidence="1 2" key="1">
    <citation type="journal article" date="2021" name="BMC Genomics">
        <title>Datura genome reveals duplications of psychoactive alkaloid biosynthetic genes and high mutation rate following tissue culture.</title>
        <authorList>
            <person name="Rajewski A."/>
            <person name="Carter-House D."/>
            <person name="Stajich J."/>
            <person name="Litt A."/>
        </authorList>
    </citation>
    <scope>NUCLEOTIDE SEQUENCE [LARGE SCALE GENOMIC DNA]</scope>
    <source>
        <strain evidence="1">AR-01</strain>
    </source>
</reference>
<organism evidence="1 2">
    <name type="scientific">Datura stramonium</name>
    <name type="common">Jimsonweed</name>
    <name type="synonym">Common thornapple</name>
    <dbReference type="NCBI Taxonomy" id="4076"/>
    <lineage>
        <taxon>Eukaryota</taxon>
        <taxon>Viridiplantae</taxon>
        <taxon>Streptophyta</taxon>
        <taxon>Embryophyta</taxon>
        <taxon>Tracheophyta</taxon>
        <taxon>Spermatophyta</taxon>
        <taxon>Magnoliopsida</taxon>
        <taxon>eudicotyledons</taxon>
        <taxon>Gunneridae</taxon>
        <taxon>Pentapetalae</taxon>
        <taxon>asterids</taxon>
        <taxon>lamiids</taxon>
        <taxon>Solanales</taxon>
        <taxon>Solanaceae</taxon>
        <taxon>Solanoideae</taxon>
        <taxon>Datureae</taxon>
        <taxon>Datura</taxon>
    </lineage>
</organism>
<proteinExistence type="predicted"/>
<evidence type="ECO:0000313" key="2">
    <source>
        <dbReference type="Proteomes" id="UP000823775"/>
    </source>
</evidence>
<gene>
    <name evidence="1" type="ORF">HAX54_047665</name>
</gene>